<evidence type="ECO:0000313" key="1">
    <source>
        <dbReference type="EMBL" id="MBD7912892.1"/>
    </source>
</evidence>
<keyword evidence="2" id="KW-1185">Reference proteome</keyword>
<comment type="caution">
    <text evidence="1">The sequence shown here is derived from an EMBL/GenBank/DDBJ whole genome shotgun (WGS) entry which is preliminary data.</text>
</comment>
<evidence type="ECO:0000313" key="2">
    <source>
        <dbReference type="Proteomes" id="UP000627781"/>
    </source>
</evidence>
<dbReference type="Proteomes" id="UP000627781">
    <property type="component" value="Unassembled WGS sequence"/>
</dbReference>
<organism evidence="1 2">
    <name type="scientific">Clostridium cibarium</name>
    <dbReference type="NCBI Taxonomy" id="2762247"/>
    <lineage>
        <taxon>Bacteria</taxon>
        <taxon>Bacillati</taxon>
        <taxon>Bacillota</taxon>
        <taxon>Clostridia</taxon>
        <taxon>Eubacteriales</taxon>
        <taxon>Clostridiaceae</taxon>
        <taxon>Clostridium</taxon>
    </lineage>
</organism>
<protein>
    <submittedName>
        <fullName evidence="1">M20/M25/M40 family metallo-hydrolase</fullName>
    </submittedName>
</protein>
<dbReference type="SUPFAM" id="SSF53187">
    <property type="entry name" value="Zn-dependent exopeptidases"/>
    <property type="match status" value="1"/>
</dbReference>
<dbReference type="PANTHER" id="PTHR43808">
    <property type="entry name" value="ACETYLORNITHINE DEACETYLASE"/>
    <property type="match status" value="1"/>
</dbReference>
<dbReference type="Gene3D" id="3.40.630.10">
    <property type="entry name" value="Zn peptidases"/>
    <property type="match status" value="2"/>
</dbReference>
<name>A0ABR8PXM8_9CLOT</name>
<gene>
    <name evidence="1" type="ORF">H9661_16190</name>
</gene>
<dbReference type="EMBL" id="JACSRA010000030">
    <property type="protein sequence ID" value="MBD7912892.1"/>
    <property type="molecule type" value="Genomic_DNA"/>
</dbReference>
<dbReference type="RefSeq" id="WP_143316429.1">
    <property type="nucleotide sequence ID" value="NZ_JACSRA010000030.1"/>
</dbReference>
<dbReference type="Pfam" id="PF01546">
    <property type="entry name" value="Peptidase_M20"/>
    <property type="match status" value="1"/>
</dbReference>
<sequence length="387" mass="43912">MNSDDIVSKSYSEVINLTKQLIPSHPMYANHGQFEGQKILQDYLNSKGWTTYLDEYGFEDLKKNEIMKKPWEYDDYYKGYEKIKKYNLYGILDSGIPGKTLILNGHIDVDIIDKDNPLENCEPYLSSDRLWGRGSTDMLSGLCSLATIKNYLDNISWSGKVIYTAVVDEEIGGNGSIRACQWMREKGFLESEYPIECIISEPSDCNICYETLGFLPFIISCKSQIKHMNGEGNKMNFFKLTNIFNELAKLQISDDELNVNVGYIHGGNDASLPMEDLLLKGVIATTAEHNNDYVEKVLSDCGADIFIPGISINAVKSSNNIFGKSLYKGDLFKSSCDASVFYNHNIPVCVFGPGSLEQAHTRKEYILLSEIERYLTQFYKCVREYFD</sequence>
<dbReference type="InterPro" id="IPR002933">
    <property type="entry name" value="Peptidase_M20"/>
</dbReference>
<dbReference type="InterPro" id="IPR050072">
    <property type="entry name" value="Peptidase_M20A"/>
</dbReference>
<accession>A0ABR8PXM8</accession>
<reference evidence="1 2" key="1">
    <citation type="submission" date="2020-08" db="EMBL/GenBank/DDBJ databases">
        <title>A Genomic Blueprint of the Chicken Gut Microbiome.</title>
        <authorList>
            <person name="Gilroy R."/>
            <person name="Ravi A."/>
            <person name="Getino M."/>
            <person name="Pursley I."/>
            <person name="Horton D.L."/>
            <person name="Alikhan N.-F."/>
            <person name="Baker D."/>
            <person name="Gharbi K."/>
            <person name="Hall N."/>
            <person name="Watson M."/>
            <person name="Adriaenssens E.M."/>
            <person name="Foster-Nyarko E."/>
            <person name="Jarju S."/>
            <person name="Secka A."/>
            <person name="Antonio M."/>
            <person name="Oren A."/>
            <person name="Chaudhuri R."/>
            <person name="La Ragione R.M."/>
            <person name="Hildebrand F."/>
            <person name="Pallen M.J."/>
        </authorList>
    </citation>
    <scope>NUCLEOTIDE SEQUENCE [LARGE SCALE GENOMIC DNA]</scope>
    <source>
        <strain evidence="1 2">Sa3CVN1</strain>
    </source>
</reference>
<proteinExistence type="predicted"/>